<dbReference type="SUPFAM" id="SSF57783">
    <property type="entry name" value="Zinc beta-ribbon"/>
    <property type="match status" value="1"/>
</dbReference>
<sequence>MEYKLSPSDLTFLYDGCKHCFVLKVKHGIFQPSIPIPAVFTVISEIQKNYYSEMRTEKFCPELPPGTVTYGEKRVKSGPVKLEECKSTCYISGRFDIVASLDDGSYAVIDFKTGNPADQKTKMYSRQLHAYALALENPAEGAFGLKPISKLGLLYFSPDSCELISQTRQALQGNLDWIEIPRDDESFHSFLQEVVQLLDGPLPPSDPDNCNWCAFIEKTEKPGNKTQDTKESTEPAIQAPSCPQCSGPMQLRTGKFGEFWSCVKFPDCRGTKNK</sequence>
<evidence type="ECO:0000259" key="3">
    <source>
        <dbReference type="Pfam" id="PF12705"/>
    </source>
</evidence>
<dbReference type="InterPro" id="IPR013498">
    <property type="entry name" value="Topo_IA_Znf"/>
</dbReference>
<comment type="caution">
    <text evidence="4">The sequence shown here is derived from an EMBL/GenBank/DDBJ whole genome shotgun (WGS) entry which is preliminary data.</text>
</comment>
<organism evidence="4">
    <name type="scientific">marine sediment metagenome</name>
    <dbReference type="NCBI Taxonomy" id="412755"/>
    <lineage>
        <taxon>unclassified sequences</taxon>
        <taxon>metagenomes</taxon>
        <taxon>ecological metagenomes</taxon>
    </lineage>
</organism>
<feature type="domain" description="PD-(D/E)XK endonuclease-like" evidence="3">
    <location>
        <begin position="74"/>
        <end position="215"/>
    </location>
</feature>
<dbReference type="InterPro" id="IPR011604">
    <property type="entry name" value="PDDEXK-like_dom_sf"/>
</dbReference>
<gene>
    <name evidence="4" type="ORF">LCGC14_0560730</name>
</gene>
<proteinExistence type="predicted"/>
<evidence type="ECO:0000256" key="1">
    <source>
        <dbReference type="SAM" id="MobiDB-lite"/>
    </source>
</evidence>
<dbReference type="GO" id="GO:0003677">
    <property type="term" value="F:DNA binding"/>
    <property type="evidence" value="ECO:0007669"/>
    <property type="project" value="InterPro"/>
</dbReference>
<dbReference type="EMBL" id="LAZR01000797">
    <property type="protein sequence ID" value="KKN57589.1"/>
    <property type="molecule type" value="Genomic_DNA"/>
</dbReference>
<name>A0A0F9RS81_9ZZZZ</name>
<accession>A0A0F9RS81</accession>
<reference evidence="4" key="1">
    <citation type="journal article" date="2015" name="Nature">
        <title>Complex archaea that bridge the gap between prokaryotes and eukaryotes.</title>
        <authorList>
            <person name="Spang A."/>
            <person name="Saw J.H."/>
            <person name="Jorgensen S.L."/>
            <person name="Zaremba-Niedzwiedzka K."/>
            <person name="Martijn J."/>
            <person name="Lind A.E."/>
            <person name="van Eijk R."/>
            <person name="Schleper C."/>
            <person name="Guy L."/>
            <person name="Ettema T.J."/>
        </authorList>
    </citation>
    <scope>NUCLEOTIDE SEQUENCE</scope>
</reference>
<dbReference type="InterPro" id="IPR038726">
    <property type="entry name" value="PDDEXK_AddAB-type"/>
</dbReference>
<dbReference type="Pfam" id="PF01396">
    <property type="entry name" value="Zn_ribbon_Top1"/>
    <property type="match status" value="1"/>
</dbReference>
<dbReference type="Pfam" id="PF12705">
    <property type="entry name" value="PDDEXK_1"/>
    <property type="match status" value="1"/>
</dbReference>
<dbReference type="AlphaFoldDB" id="A0A0F9RS81"/>
<dbReference type="GO" id="GO:0003916">
    <property type="term" value="F:DNA topoisomerase activity"/>
    <property type="evidence" value="ECO:0007669"/>
    <property type="project" value="InterPro"/>
</dbReference>
<protein>
    <recommendedName>
        <fullName evidence="5">PD-(D/E)XK endonuclease-like domain-containing protein</fullName>
    </recommendedName>
</protein>
<evidence type="ECO:0008006" key="5">
    <source>
        <dbReference type="Google" id="ProtNLM"/>
    </source>
</evidence>
<dbReference type="GO" id="GO:0005694">
    <property type="term" value="C:chromosome"/>
    <property type="evidence" value="ECO:0007669"/>
    <property type="project" value="InterPro"/>
</dbReference>
<dbReference type="Gene3D" id="3.90.320.10">
    <property type="match status" value="1"/>
</dbReference>
<feature type="domain" description="DNA topoisomerase type IA zn finger" evidence="2">
    <location>
        <begin position="241"/>
        <end position="273"/>
    </location>
</feature>
<dbReference type="Gene3D" id="3.30.65.10">
    <property type="entry name" value="Bacterial Topoisomerase I, domain 1"/>
    <property type="match status" value="1"/>
</dbReference>
<evidence type="ECO:0000259" key="2">
    <source>
        <dbReference type="Pfam" id="PF01396"/>
    </source>
</evidence>
<dbReference type="GO" id="GO:0006265">
    <property type="term" value="P:DNA topological change"/>
    <property type="evidence" value="ECO:0007669"/>
    <property type="project" value="InterPro"/>
</dbReference>
<feature type="region of interest" description="Disordered" evidence="1">
    <location>
        <begin position="222"/>
        <end position="241"/>
    </location>
</feature>
<feature type="compositionally biased region" description="Basic and acidic residues" evidence="1">
    <location>
        <begin position="222"/>
        <end position="233"/>
    </location>
</feature>
<evidence type="ECO:0000313" key="4">
    <source>
        <dbReference type="EMBL" id="KKN57589.1"/>
    </source>
</evidence>